<keyword evidence="2" id="KW-0540">Nuclease</keyword>
<keyword evidence="3" id="KW-1185">Reference proteome</keyword>
<dbReference type="InterPro" id="IPR044925">
    <property type="entry name" value="His-Me_finger_sf"/>
</dbReference>
<feature type="domain" description="HNH nuclease" evidence="1">
    <location>
        <begin position="47"/>
        <end position="82"/>
    </location>
</feature>
<proteinExistence type="predicted"/>
<dbReference type="SUPFAM" id="SSF54171">
    <property type="entry name" value="DNA-binding domain"/>
    <property type="match status" value="1"/>
</dbReference>
<gene>
    <name evidence="2" type="ORF">YA0849_30975</name>
</gene>
<dbReference type="RefSeq" id="WP_198718363.1">
    <property type="nucleotide sequence ID" value="NZ_JAEILD010000212.1"/>
</dbReference>
<dbReference type="Proteomes" id="UP000614123">
    <property type="component" value="Unassembled WGS sequence"/>
</dbReference>
<keyword evidence="2" id="KW-0378">Hydrolase</keyword>
<name>A0ABS0VPC1_PSEVE</name>
<dbReference type="Gene3D" id="3.90.75.20">
    <property type="match status" value="1"/>
</dbReference>
<evidence type="ECO:0000313" key="3">
    <source>
        <dbReference type="Proteomes" id="UP000614123"/>
    </source>
</evidence>
<evidence type="ECO:0000259" key="1">
    <source>
        <dbReference type="Pfam" id="PF13392"/>
    </source>
</evidence>
<keyword evidence="2" id="KW-0255">Endonuclease</keyword>
<reference evidence="2 3" key="1">
    <citation type="submission" date="2020-12" db="EMBL/GenBank/DDBJ databases">
        <title>Comparative genomic insights into the epidemiology and virulence of plant pathogenic Pseudomonads from Turkey.</title>
        <authorList>
            <person name="Dillon M."/>
            <person name="Ruiz-Bedoya T."/>
            <person name="Bendalovic-Torma C."/>
            <person name="Guttman K.M."/>
            <person name="Kwak H."/>
            <person name="Middleton M.A."/>
            <person name="Wang P.W."/>
            <person name="Horuz S."/>
            <person name="Aysan Y."/>
            <person name="Guttman D.S."/>
        </authorList>
    </citation>
    <scope>NUCLEOTIDE SEQUENCE [LARGE SCALE GENOMIC DNA]</scope>
    <source>
        <strain evidence="2 3">S4_EA_3a</strain>
    </source>
</reference>
<comment type="caution">
    <text evidence="2">The sequence shown here is derived from an EMBL/GenBank/DDBJ whole genome shotgun (WGS) entry which is preliminary data.</text>
</comment>
<sequence length="153" mass="17283">MIDQIHYSQETGVFTWKVRRKGRYQDEPAGSLQKNGYLLITVDGVRYFAHRLAWYWVTGEDPATGIDHRDGVGANNRFSNLRPGDQLLNVQNQRRPRSDNSSGYLGVSPLGKRFCAQIHHLGKKHHLGVFDTAIAAHDAYVAEKRKIHAGCTL</sequence>
<dbReference type="InterPro" id="IPR016177">
    <property type="entry name" value="DNA-bd_dom_sf"/>
</dbReference>
<protein>
    <submittedName>
        <fullName evidence="2">HNH endonuclease</fullName>
    </submittedName>
</protein>
<organism evidence="2 3">
    <name type="scientific">Pseudomonas veronii</name>
    <dbReference type="NCBI Taxonomy" id="76761"/>
    <lineage>
        <taxon>Bacteria</taxon>
        <taxon>Pseudomonadati</taxon>
        <taxon>Pseudomonadota</taxon>
        <taxon>Gammaproteobacteria</taxon>
        <taxon>Pseudomonadales</taxon>
        <taxon>Pseudomonadaceae</taxon>
        <taxon>Pseudomonas</taxon>
    </lineage>
</organism>
<evidence type="ECO:0000313" key="2">
    <source>
        <dbReference type="EMBL" id="MBI6653379.1"/>
    </source>
</evidence>
<dbReference type="Pfam" id="PF13392">
    <property type="entry name" value="HNH_3"/>
    <property type="match status" value="1"/>
</dbReference>
<accession>A0ABS0VPC1</accession>
<dbReference type="GO" id="GO:0004519">
    <property type="term" value="F:endonuclease activity"/>
    <property type="evidence" value="ECO:0007669"/>
    <property type="project" value="UniProtKB-KW"/>
</dbReference>
<dbReference type="SUPFAM" id="SSF54060">
    <property type="entry name" value="His-Me finger endonucleases"/>
    <property type="match status" value="1"/>
</dbReference>
<dbReference type="InterPro" id="IPR003615">
    <property type="entry name" value="HNH_nuc"/>
</dbReference>
<dbReference type="EMBL" id="JAEILD010000212">
    <property type="protein sequence ID" value="MBI6653379.1"/>
    <property type="molecule type" value="Genomic_DNA"/>
</dbReference>